<evidence type="ECO:0000256" key="2">
    <source>
        <dbReference type="ARBA" id="ARBA00023015"/>
    </source>
</evidence>
<evidence type="ECO:0000313" key="9">
    <source>
        <dbReference type="EMBL" id="KAL3619077.1"/>
    </source>
</evidence>
<gene>
    <name evidence="9" type="ORF">CASFOL_036647</name>
</gene>
<dbReference type="GO" id="GO:0005634">
    <property type="term" value="C:nucleus"/>
    <property type="evidence" value="ECO:0007669"/>
    <property type="project" value="UniProtKB-SubCell"/>
</dbReference>
<evidence type="ECO:0000256" key="5">
    <source>
        <dbReference type="ARBA" id="ARBA00023242"/>
    </source>
</evidence>
<dbReference type="GO" id="GO:0003677">
    <property type="term" value="F:DNA binding"/>
    <property type="evidence" value="ECO:0007669"/>
    <property type="project" value="UniProtKB-KW"/>
</dbReference>
<evidence type="ECO:0000313" key="10">
    <source>
        <dbReference type="Proteomes" id="UP001632038"/>
    </source>
</evidence>
<feature type="domain" description="BZIP" evidence="8">
    <location>
        <begin position="167"/>
        <end position="221"/>
    </location>
</feature>
<evidence type="ECO:0000259" key="8">
    <source>
        <dbReference type="PROSITE" id="PS50217"/>
    </source>
</evidence>
<dbReference type="AlphaFoldDB" id="A0ABD3BP84"/>
<evidence type="ECO:0000256" key="4">
    <source>
        <dbReference type="ARBA" id="ARBA00023163"/>
    </source>
</evidence>
<keyword evidence="2" id="KW-0805">Transcription regulation</keyword>
<keyword evidence="10" id="KW-1185">Reference proteome</keyword>
<dbReference type="InterPro" id="IPR004827">
    <property type="entry name" value="bZIP"/>
</dbReference>
<dbReference type="Gene3D" id="1.20.5.170">
    <property type="match status" value="1"/>
</dbReference>
<dbReference type="PANTHER" id="PTHR47693:SF1">
    <property type="entry name" value="BZIP TRANSCRIPTION FACTOR RISBZ3"/>
    <property type="match status" value="1"/>
</dbReference>
<dbReference type="Pfam" id="PF00170">
    <property type="entry name" value="bZIP_1"/>
    <property type="match status" value="1"/>
</dbReference>
<feature type="region of interest" description="Disordered" evidence="7">
    <location>
        <begin position="116"/>
        <end position="150"/>
    </location>
</feature>
<proteinExistence type="predicted"/>
<sequence length="349" mass="38631">MENKKTSLEKSSIIISDMKRSPSELALHQLFASEDDHKIHLMKANDDIFEAASQFNHAFFALDNIGDHIAFPSTNLEICKEMSVSNLLAGASIWSRNICTNRSNFELPISSQSSLCVDSPSSAHNSKGGDTQAVGDSSGGGSSQEQTDDDDLEIEAGPCEQSKKPSDIKRIKRMVSNRESARRSRRRKQAHLADLERQAEQLRGENATLFKQLADATQQFKDSTTNNRVLRSDVEALRAKVKLAEDMVARGSLTSSLSHLLRNYLNAPQDYMNNNIMSRVDHIVPPIMAARGDDNNSRYNGAPESTIGIQNAEAFNSNINNVPNEVIGDAVDRVPEMWSWESHVNSLSK</sequence>
<dbReference type="SMART" id="SM00338">
    <property type="entry name" value="BRLZ"/>
    <property type="match status" value="1"/>
</dbReference>
<reference evidence="10" key="1">
    <citation type="journal article" date="2024" name="IScience">
        <title>Strigolactones Initiate the Formation of Haustorium-like Structures in Castilleja.</title>
        <authorList>
            <person name="Buerger M."/>
            <person name="Peterson D."/>
            <person name="Chory J."/>
        </authorList>
    </citation>
    <scope>NUCLEOTIDE SEQUENCE [LARGE SCALE GENOMIC DNA]</scope>
</reference>
<dbReference type="InterPro" id="IPR044168">
    <property type="entry name" value="RISBZ3/4/5"/>
</dbReference>
<keyword evidence="4" id="KW-0804">Transcription</keyword>
<keyword evidence="3" id="KW-0238">DNA-binding</keyword>
<name>A0ABD3BP84_9LAMI</name>
<dbReference type="InterPro" id="IPR045314">
    <property type="entry name" value="bZIP_plant_GBF1"/>
</dbReference>
<feature type="coiled-coil region" evidence="6">
    <location>
        <begin position="178"/>
        <end position="247"/>
    </location>
</feature>
<organism evidence="9 10">
    <name type="scientific">Castilleja foliolosa</name>
    <dbReference type="NCBI Taxonomy" id="1961234"/>
    <lineage>
        <taxon>Eukaryota</taxon>
        <taxon>Viridiplantae</taxon>
        <taxon>Streptophyta</taxon>
        <taxon>Embryophyta</taxon>
        <taxon>Tracheophyta</taxon>
        <taxon>Spermatophyta</taxon>
        <taxon>Magnoliopsida</taxon>
        <taxon>eudicotyledons</taxon>
        <taxon>Gunneridae</taxon>
        <taxon>Pentapetalae</taxon>
        <taxon>asterids</taxon>
        <taxon>lamiids</taxon>
        <taxon>Lamiales</taxon>
        <taxon>Orobanchaceae</taxon>
        <taxon>Pedicularideae</taxon>
        <taxon>Castillejinae</taxon>
        <taxon>Castilleja</taxon>
    </lineage>
</organism>
<dbReference type="EMBL" id="JAVIJP010000069">
    <property type="protein sequence ID" value="KAL3619077.1"/>
    <property type="molecule type" value="Genomic_DNA"/>
</dbReference>
<dbReference type="SUPFAM" id="SSF57959">
    <property type="entry name" value="Leucine zipper domain"/>
    <property type="match status" value="1"/>
</dbReference>
<dbReference type="CDD" id="cd14702">
    <property type="entry name" value="bZIP_plant_GBF1"/>
    <property type="match status" value="1"/>
</dbReference>
<dbReference type="PROSITE" id="PS50217">
    <property type="entry name" value="BZIP"/>
    <property type="match status" value="1"/>
</dbReference>
<keyword evidence="6" id="KW-0175">Coiled coil</keyword>
<accession>A0ABD3BP84</accession>
<keyword evidence="5" id="KW-0539">Nucleus</keyword>
<evidence type="ECO:0000256" key="7">
    <source>
        <dbReference type="SAM" id="MobiDB-lite"/>
    </source>
</evidence>
<comment type="caution">
    <text evidence="9">The sequence shown here is derived from an EMBL/GenBank/DDBJ whole genome shotgun (WGS) entry which is preliminary data.</text>
</comment>
<evidence type="ECO:0000256" key="1">
    <source>
        <dbReference type="ARBA" id="ARBA00004123"/>
    </source>
</evidence>
<feature type="compositionally biased region" description="Polar residues" evidence="7">
    <location>
        <begin position="116"/>
        <end position="129"/>
    </location>
</feature>
<dbReference type="Proteomes" id="UP001632038">
    <property type="component" value="Unassembled WGS sequence"/>
</dbReference>
<dbReference type="FunFam" id="1.20.5.170:FF:000020">
    <property type="entry name" value="BZIP transcription factor"/>
    <property type="match status" value="1"/>
</dbReference>
<dbReference type="InterPro" id="IPR046347">
    <property type="entry name" value="bZIP_sf"/>
</dbReference>
<comment type="subcellular location">
    <subcellularLocation>
        <location evidence="1">Nucleus</location>
    </subcellularLocation>
</comment>
<protein>
    <recommendedName>
        <fullName evidence="8">BZIP domain-containing protein</fullName>
    </recommendedName>
</protein>
<evidence type="ECO:0000256" key="3">
    <source>
        <dbReference type="ARBA" id="ARBA00023125"/>
    </source>
</evidence>
<dbReference type="GO" id="GO:0046983">
    <property type="term" value="F:protein dimerization activity"/>
    <property type="evidence" value="ECO:0007669"/>
    <property type="project" value="UniProtKB-ARBA"/>
</dbReference>
<dbReference type="PROSITE" id="PS00036">
    <property type="entry name" value="BZIP_BASIC"/>
    <property type="match status" value="1"/>
</dbReference>
<evidence type="ECO:0000256" key="6">
    <source>
        <dbReference type="SAM" id="Coils"/>
    </source>
</evidence>
<dbReference type="PANTHER" id="PTHR47693">
    <property type="entry name" value="BZIP TRANSCRIPTION FACTOR RISBZ3-RELATED"/>
    <property type="match status" value="1"/>
</dbReference>